<dbReference type="Gene3D" id="3.30.565.60">
    <property type="match status" value="1"/>
</dbReference>
<dbReference type="InterPro" id="IPR038461">
    <property type="entry name" value="Schlafen_AlbA_2_dom_sf"/>
</dbReference>
<accession>A0ABX2B1X5</accession>
<dbReference type="PROSITE" id="PS50913">
    <property type="entry name" value="GRIP"/>
    <property type="match status" value="1"/>
</dbReference>
<keyword evidence="3" id="KW-1185">Reference proteome</keyword>
<dbReference type="PANTHER" id="PTHR30595:SF6">
    <property type="entry name" value="SCHLAFEN ALBA-2 DOMAIN-CONTAINING PROTEIN"/>
    <property type="match status" value="1"/>
</dbReference>
<gene>
    <name evidence="2" type="ORF">HPS54_08295</name>
</gene>
<dbReference type="Gene3D" id="3.30.950.30">
    <property type="entry name" value="Schlafen, AAA domain"/>
    <property type="match status" value="1"/>
</dbReference>
<organism evidence="2 3">
    <name type="scientific">Xylanibacter caecicola</name>
    <dbReference type="NCBI Taxonomy" id="2736294"/>
    <lineage>
        <taxon>Bacteria</taxon>
        <taxon>Pseudomonadati</taxon>
        <taxon>Bacteroidota</taxon>
        <taxon>Bacteroidia</taxon>
        <taxon>Bacteroidales</taxon>
        <taxon>Prevotellaceae</taxon>
        <taxon>Xylanibacter</taxon>
    </lineage>
</organism>
<dbReference type="InterPro" id="IPR007421">
    <property type="entry name" value="Schlafen_AlbA_2_dom"/>
</dbReference>
<feature type="domain" description="GRIP" evidence="1">
    <location>
        <begin position="486"/>
        <end position="538"/>
    </location>
</feature>
<dbReference type="PANTHER" id="PTHR30595">
    <property type="entry name" value="GLPR-RELATED TRANSCRIPTIONAL REPRESSOR"/>
    <property type="match status" value="1"/>
</dbReference>
<dbReference type="InterPro" id="IPR038475">
    <property type="entry name" value="RecG_C_sf"/>
</dbReference>
<sequence>MLELELQQYLRREYPQENARCEWKEFKNLKNSFCGDEKNDVISYVSAIANMEGGYLVIGVKDKTLEIVGTDISRLTFNGQPANTQSATFKLTEQCTYLSSEGLSIEEFVTDDTNKRVWIIHIPKHLPRRPVLAHKKAWQRIEDSLVEMTSERMSVILEEPIYTAKDWSAEIVPDATIDDLDEVAIAKARMMFKKVHSRIPAEEVNAWNVQTFLGKCGLTRNGGITRAAIILLGKYESAFKLRPAVAQVTWTRRDKNQEVVDYEHFTVPFILTVDEILSKIENLTLRKMPGGTLFPDTMKQYDDYTIREALHNCIAHQDYTLQQRINFVENPGYLYYSNAGTFIPCTLENALKNEEPQTHFRNECLCRAMVDFNMIDTVSRGIKKMFNEQWRRHFPMPDYEIDQIKKKVVVRIYGNEINKRYTDLLKTNDTLSLWDCISLDAVQKGRIIHEDIAQDLLIRGLIEGEAPHYSISLSIAKNTNQLPSYTKTKGLDKERLRQMVLQYLSNAGDEGAKRDSIYEYLKNVLPANKTEEQQLRYVGRLLVELNEEKQIDRIGLKWILKDYNRLV</sequence>
<proteinExistence type="predicted"/>
<reference evidence="2 3" key="1">
    <citation type="submission" date="2020-05" db="EMBL/GenBank/DDBJ databases">
        <title>Distinct polysaccharide utilization as determinants for interspecies competition between intestinal Prevotella spp.</title>
        <authorList>
            <person name="Galvez E.J.C."/>
            <person name="Iljazovic A."/>
            <person name="Strowig T."/>
        </authorList>
    </citation>
    <scope>NUCLEOTIDE SEQUENCE [LARGE SCALE GENOMIC DNA]</scope>
    <source>
        <strain evidence="2 3">PCHR</strain>
    </source>
</reference>
<dbReference type="InterPro" id="IPR000237">
    <property type="entry name" value="GRIP_dom"/>
</dbReference>
<dbReference type="Proteomes" id="UP000820977">
    <property type="component" value="Unassembled WGS sequence"/>
</dbReference>
<evidence type="ECO:0000313" key="2">
    <source>
        <dbReference type="EMBL" id="NPE25509.1"/>
    </source>
</evidence>
<dbReference type="RefSeq" id="WP_172344976.1">
    <property type="nucleotide sequence ID" value="NZ_JABKKJ010000013.1"/>
</dbReference>
<dbReference type="Pfam" id="PF04326">
    <property type="entry name" value="SLFN_AlbA_2"/>
    <property type="match status" value="1"/>
</dbReference>
<comment type="caution">
    <text evidence="2">The sequence shown here is derived from an EMBL/GenBank/DDBJ whole genome shotgun (WGS) entry which is preliminary data.</text>
</comment>
<protein>
    <submittedName>
        <fullName evidence="2">AAA family ATPase</fullName>
    </submittedName>
</protein>
<evidence type="ECO:0000259" key="1">
    <source>
        <dbReference type="PROSITE" id="PS50913"/>
    </source>
</evidence>
<dbReference type="EMBL" id="JABKKJ010000013">
    <property type="protein sequence ID" value="NPE25509.1"/>
    <property type="molecule type" value="Genomic_DNA"/>
</dbReference>
<evidence type="ECO:0000313" key="3">
    <source>
        <dbReference type="Proteomes" id="UP000820977"/>
    </source>
</evidence>
<name>A0ABX2B1X5_9BACT</name>